<protein>
    <submittedName>
        <fullName evidence="1">Uncharacterized protein</fullName>
    </submittedName>
</protein>
<name>A0ABQ4BDA7_9ACTN</name>
<dbReference type="Proteomes" id="UP000624709">
    <property type="component" value="Unassembled WGS sequence"/>
</dbReference>
<accession>A0ABQ4BDA7</accession>
<gene>
    <name evidence="1" type="ORF">Apa02nite_046850</name>
</gene>
<comment type="caution">
    <text evidence="1">The sequence shown here is derived from an EMBL/GenBank/DDBJ whole genome shotgun (WGS) entry which is preliminary data.</text>
</comment>
<reference evidence="1 2" key="1">
    <citation type="submission" date="2021-01" db="EMBL/GenBank/DDBJ databases">
        <title>Whole genome shotgun sequence of Actinoplanes palleronii NBRC 14916.</title>
        <authorList>
            <person name="Komaki H."/>
            <person name="Tamura T."/>
        </authorList>
    </citation>
    <scope>NUCLEOTIDE SEQUENCE [LARGE SCALE GENOMIC DNA]</scope>
    <source>
        <strain evidence="1 2">NBRC 14916</strain>
    </source>
</reference>
<evidence type="ECO:0000313" key="1">
    <source>
        <dbReference type="EMBL" id="GIE68577.1"/>
    </source>
</evidence>
<keyword evidence="2" id="KW-1185">Reference proteome</keyword>
<proteinExistence type="predicted"/>
<dbReference type="RefSeq" id="WP_203826887.1">
    <property type="nucleotide sequence ID" value="NZ_BAAATY010000001.1"/>
</dbReference>
<sequence length="153" mass="16378">MTGPLPQWEADTCAVCPAQTLGPGRFDVLQKPGPQYPYRPDLGWRAGSDGTPACVHPYRVGMPVGSYASAGTPLPDLTGPVPAPTPEALELPDQLDDLEGWLVATLRTVPAERMFGAVARAERQAVERFPARDVVAAMRRVMSRELTRAAAVG</sequence>
<dbReference type="EMBL" id="BOMS01000069">
    <property type="protein sequence ID" value="GIE68577.1"/>
    <property type="molecule type" value="Genomic_DNA"/>
</dbReference>
<organism evidence="1 2">
    <name type="scientific">Actinoplanes palleronii</name>
    <dbReference type="NCBI Taxonomy" id="113570"/>
    <lineage>
        <taxon>Bacteria</taxon>
        <taxon>Bacillati</taxon>
        <taxon>Actinomycetota</taxon>
        <taxon>Actinomycetes</taxon>
        <taxon>Micromonosporales</taxon>
        <taxon>Micromonosporaceae</taxon>
        <taxon>Actinoplanes</taxon>
    </lineage>
</organism>
<evidence type="ECO:0000313" key="2">
    <source>
        <dbReference type="Proteomes" id="UP000624709"/>
    </source>
</evidence>